<evidence type="ECO:0000259" key="1">
    <source>
        <dbReference type="PROSITE" id="PS51384"/>
    </source>
</evidence>
<dbReference type="AlphaFoldDB" id="X0SLB2"/>
<protein>
    <recommendedName>
        <fullName evidence="1">FAD-binding FR-type domain-containing protein</fullName>
    </recommendedName>
</protein>
<dbReference type="PANTHER" id="PTHR43513">
    <property type="entry name" value="DIHYDROOROTATE DEHYDROGENASE B (NAD(+)), ELECTRON TRANSFER SUBUNIT"/>
    <property type="match status" value="1"/>
</dbReference>
<gene>
    <name evidence="2" type="ORF">S01H1_11743</name>
</gene>
<dbReference type="InterPro" id="IPR050353">
    <property type="entry name" value="PyrK_electron_transfer"/>
</dbReference>
<dbReference type="PANTHER" id="PTHR43513:SF3">
    <property type="entry name" value="DIHYDROOROTATE DEHYDROGENASE B (NAD(+)), ELECTRON TRANSFER SUBUNIT-RELATED"/>
    <property type="match status" value="1"/>
</dbReference>
<feature type="domain" description="FAD-binding FR-type" evidence="1">
    <location>
        <begin position="4"/>
        <end position="98"/>
    </location>
</feature>
<dbReference type="SUPFAM" id="SSF63380">
    <property type="entry name" value="Riboflavin synthase domain-like"/>
    <property type="match status" value="1"/>
</dbReference>
<sequence length="200" mass="21697">MDGIAVHTAPVLSNTVVSPGVFHLTVCGSFPAKPAQFYMLRAWQLDPLLGRPMSVFERTEEQISFLYEVRGRGTRLLSRLKSRDALSLFGPLGNGWERWAGRIALIGGGCGVAPLLHTAKVFGEVDLYLGFRDRPFLVEMFAQAATQLVVTSETGDGARKGVVTDGFDPVDYEACYACGPRGMLETLTQICNTAGVPQGR</sequence>
<dbReference type="PROSITE" id="PS51384">
    <property type="entry name" value="FAD_FR"/>
    <property type="match status" value="1"/>
</dbReference>
<name>X0SLB2_9ZZZZ</name>
<organism evidence="2">
    <name type="scientific">marine sediment metagenome</name>
    <dbReference type="NCBI Taxonomy" id="412755"/>
    <lineage>
        <taxon>unclassified sequences</taxon>
        <taxon>metagenomes</taxon>
        <taxon>ecological metagenomes</taxon>
    </lineage>
</organism>
<comment type="caution">
    <text evidence="2">The sequence shown here is derived from an EMBL/GenBank/DDBJ whole genome shotgun (WGS) entry which is preliminary data.</text>
</comment>
<reference evidence="2" key="1">
    <citation type="journal article" date="2014" name="Front. Microbiol.">
        <title>High frequency of phylogenetically diverse reductive dehalogenase-homologous genes in deep subseafloor sedimentary metagenomes.</title>
        <authorList>
            <person name="Kawai M."/>
            <person name="Futagami T."/>
            <person name="Toyoda A."/>
            <person name="Takaki Y."/>
            <person name="Nishi S."/>
            <person name="Hori S."/>
            <person name="Arai W."/>
            <person name="Tsubouchi T."/>
            <person name="Morono Y."/>
            <person name="Uchiyama I."/>
            <person name="Ito T."/>
            <person name="Fujiyama A."/>
            <person name="Inagaki F."/>
            <person name="Takami H."/>
        </authorList>
    </citation>
    <scope>NUCLEOTIDE SEQUENCE</scope>
    <source>
        <strain evidence="2">Expedition CK06-06</strain>
    </source>
</reference>
<dbReference type="Gene3D" id="2.40.30.10">
    <property type="entry name" value="Translation factors"/>
    <property type="match status" value="1"/>
</dbReference>
<dbReference type="InterPro" id="IPR017927">
    <property type="entry name" value="FAD-bd_FR_type"/>
</dbReference>
<dbReference type="Gene3D" id="3.40.50.80">
    <property type="entry name" value="Nucleotide-binding domain of ferredoxin-NADP reductase (FNR) module"/>
    <property type="match status" value="1"/>
</dbReference>
<dbReference type="EMBL" id="BARS01005998">
    <property type="protein sequence ID" value="GAF81814.1"/>
    <property type="molecule type" value="Genomic_DNA"/>
</dbReference>
<proteinExistence type="predicted"/>
<dbReference type="SUPFAM" id="SSF52343">
    <property type="entry name" value="Ferredoxin reductase-like, C-terminal NADP-linked domain"/>
    <property type="match status" value="1"/>
</dbReference>
<feature type="non-terminal residue" evidence="2">
    <location>
        <position position="200"/>
    </location>
</feature>
<accession>X0SLB2</accession>
<evidence type="ECO:0000313" key="2">
    <source>
        <dbReference type="EMBL" id="GAF81814.1"/>
    </source>
</evidence>
<dbReference type="GO" id="GO:0016491">
    <property type="term" value="F:oxidoreductase activity"/>
    <property type="evidence" value="ECO:0007669"/>
    <property type="project" value="InterPro"/>
</dbReference>
<dbReference type="InterPro" id="IPR017938">
    <property type="entry name" value="Riboflavin_synthase-like_b-brl"/>
</dbReference>
<dbReference type="InterPro" id="IPR039261">
    <property type="entry name" value="FNR_nucleotide-bd"/>
</dbReference>